<dbReference type="InterPro" id="IPR002938">
    <property type="entry name" value="FAD-bd"/>
</dbReference>
<keyword evidence="2" id="KW-0285">Flavoprotein</keyword>
<dbReference type="InterPro" id="IPR050493">
    <property type="entry name" value="FAD-dep_Monooxygenase_BioMet"/>
</dbReference>
<evidence type="ECO:0000256" key="3">
    <source>
        <dbReference type="ARBA" id="ARBA00022827"/>
    </source>
</evidence>
<evidence type="ECO:0000256" key="2">
    <source>
        <dbReference type="ARBA" id="ARBA00022630"/>
    </source>
</evidence>
<reference evidence="7 8" key="1">
    <citation type="submission" date="2019-04" db="EMBL/GenBank/DDBJ databases">
        <title>Lampropedia sp YIM MLB12 draf genome.</title>
        <authorList>
            <person name="Wang Y.-X."/>
        </authorList>
    </citation>
    <scope>NUCLEOTIDE SEQUENCE [LARGE SCALE GENOMIC DNA]</scope>
    <source>
        <strain evidence="7 8">YIM MLB12</strain>
    </source>
</reference>
<feature type="domain" description="FAD-binding" evidence="6">
    <location>
        <begin position="7"/>
        <end position="367"/>
    </location>
</feature>
<dbReference type="PANTHER" id="PTHR13789:SF318">
    <property type="entry name" value="GERANYLGERANYL DIPHOSPHATE REDUCTASE"/>
    <property type="match status" value="1"/>
</dbReference>
<gene>
    <name evidence="7" type="ORF">E8K88_08115</name>
</gene>
<dbReference type="PRINTS" id="PR00420">
    <property type="entry name" value="RNGMNOXGNASE"/>
</dbReference>
<keyword evidence="8" id="KW-1185">Reference proteome</keyword>
<dbReference type="Gene3D" id="3.50.50.60">
    <property type="entry name" value="FAD/NAD(P)-binding domain"/>
    <property type="match status" value="1"/>
</dbReference>
<dbReference type="GO" id="GO:0004497">
    <property type="term" value="F:monooxygenase activity"/>
    <property type="evidence" value="ECO:0007669"/>
    <property type="project" value="UniProtKB-KW"/>
</dbReference>
<dbReference type="Proteomes" id="UP000306236">
    <property type="component" value="Unassembled WGS sequence"/>
</dbReference>
<dbReference type="SUPFAM" id="SSF54373">
    <property type="entry name" value="FAD-linked reductases, C-terminal domain"/>
    <property type="match status" value="1"/>
</dbReference>
<dbReference type="OrthoDB" id="9782160at2"/>
<name>A0A4S5BN21_9BURK</name>
<keyword evidence="3" id="KW-0274">FAD</keyword>
<evidence type="ECO:0000313" key="7">
    <source>
        <dbReference type="EMBL" id="THJ34044.1"/>
    </source>
</evidence>
<organism evidence="7 8">
    <name type="scientific">Lampropedia aestuarii</name>
    <dbReference type="NCBI Taxonomy" id="2562762"/>
    <lineage>
        <taxon>Bacteria</taxon>
        <taxon>Pseudomonadati</taxon>
        <taxon>Pseudomonadota</taxon>
        <taxon>Betaproteobacteria</taxon>
        <taxon>Burkholderiales</taxon>
        <taxon>Comamonadaceae</taxon>
        <taxon>Lampropedia</taxon>
    </lineage>
</organism>
<dbReference type="Pfam" id="PF01494">
    <property type="entry name" value="FAD_binding_3"/>
    <property type="match status" value="1"/>
</dbReference>
<evidence type="ECO:0000256" key="4">
    <source>
        <dbReference type="ARBA" id="ARBA00023002"/>
    </source>
</evidence>
<evidence type="ECO:0000256" key="1">
    <source>
        <dbReference type="ARBA" id="ARBA00001974"/>
    </source>
</evidence>
<dbReference type="EMBL" id="SSWX01000008">
    <property type="protein sequence ID" value="THJ34044.1"/>
    <property type="molecule type" value="Genomic_DNA"/>
</dbReference>
<dbReference type="InterPro" id="IPR036188">
    <property type="entry name" value="FAD/NAD-bd_sf"/>
</dbReference>
<dbReference type="GO" id="GO:0071949">
    <property type="term" value="F:FAD binding"/>
    <property type="evidence" value="ECO:0007669"/>
    <property type="project" value="InterPro"/>
</dbReference>
<dbReference type="RefSeq" id="WP_136406153.1">
    <property type="nucleotide sequence ID" value="NZ_JARXRQ010000014.1"/>
</dbReference>
<keyword evidence="4" id="KW-0560">Oxidoreductase</keyword>
<comment type="caution">
    <text evidence="7">The sequence shown here is derived from an EMBL/GenBank/DDBJ whole genome shotgun (WGS) entry which is preliminary data.</text>
</comment>
<dbReference type="PANTHER" id="PTHR13789">
    <property type="entry name" value="MONOOXYGENASE"/>
    <property type="match status" value="1"/>
</dbReference>
<dbReference type="AlphaFoldDB" id="A0A4S5BN21"/>
<evidence type="ECO:0000259" key="6">
    <source>
        <dbReference type="Pfam" id="PF01494"/>
    </source>
</evidence>
<comment type="cofactor">
    <cofactor evidence="1">
        <name>FAD</name>
        <dbReference type="ChEBI" id="CHEBI:57692"/>
    </cofactor>
</comment>
<protein>
    <submittedName>
        <fullName evidence="7">FAD-dependent oxidoreductase</fullName>
    </submittedName>
</protein>
<accession>A0A4S5BN21</accession>
<sequence>MAQAYSFLIAGGGIAGLSASIALSMQGHTIKLVERQAQFTEVGAGLQISPNAWRCLRAWGLEEQLKEYCSLPSALVARRLQTGRKLAQIPLGARCIERYGAPYATLQRADLHRILLERAEQSSLFTCATGFEAVSATVQEGMVVADVHGPLDWKGQAQADALIAADGVHSRLSAQLFAHAPAMPTGMTAFRGMVKQSALPEQLRSNTICAWLGKQMHVVTYPVLRGEWLNVVMIVQDRLLMRPSQRGPADMPATLQSLTRTSPIYQELHDVFLAIEAHGQSMQGTKWTEWPLSGRKPVRSPAELVADRAVLIGDAAHPMVPFLAQGAGMAIEDAEQLKNSLALHDKELQAALAHFAQMRAARCAKVQRQSLRNGKIFHMTGLPAFARDRAMQWFPGAAMDKSWLYAHGPQPVNMA</sequence>
<dbReference type="SUPFAM" id="SSF51905">
    <property type="entry name" value="FAD/NAD(P)-binding domain"/>
    <property type="match status" value="1"/>
</dbReference>
<evidence type="ECO:0000313" key="8">
    <source>
        <dbReference type="Proteomes" id="UP000306236"/>
    </source>
</evidence>
<evidence type="ECO:0000256" key="5">
    <source>
        <dbReference type="ARBA" id="ARBA00023033"/>
    </source>
</evidence>
<keyword evidence="5" id="KW-0503">Monooxygenase</keyword>
<proteinExistence type="predicted"/>